<sequence>MFDETDFKVFEDPTLAGRMAGIRSQIDPKFEALAPLIIAQLQGEQPVYAHVAKHLRRFKNPPMNTWIAFSANPRGYKMMPHLMIGFWDDRLFCWVGSLAEAKLRAQLTTCWTTLLPELIKLPVNYELSPNHMAKKSTIASELTLTQQLTHYQQVKQADFLVGRQWYRNDSIFKTPVKVQTVLIETVNELKPIYRTLNQVK</sequence>
<dbReference type="SUPFAM" id="SSF142913">
    <property type="entry name" value="YktB/PF0168-like"/>
    <property type="match status" value="1"/>
</dbReference>
<dbReference type="Gene3D" id="3.30.930.20">
    <property type="entry name" value="Protein of unknown function DUF1054"/>
    <property type="match status" value="1"/>
</dbReference>
<organism evidence="1 2">
    <name type="scientific">Secundilactobacillus odoratitofui DSM 19909 = JCM 15043</name>
    <dbReference type="NCBI Taxonomy" id="1423776"/>
    <lineage>
        <taxon>Bacteria</taxon>
        <taxon>Bacillati</taxon>
        <taxon>Bacillota</taxon>
        <taxon>Bacilli</taxon>
        <taxon>Lactobacillales</taxon>
        <taxon>Lactobacillaceae</taxon>
        <taxon>Secundilactobacillus</taxon>
    </lineage>
</organism>
<dbReference type="InterPro" id="IPR053707">
    <property type="entry name" value="UPF0637_domain_sf"/>
</dbReference>
<dbReference type="Pfam" id="PF06335">
    <property type="entry name" value="DUF1054"/>
    <property type="match status" value="1"/>
</dbReference>
<dbReference type="Proteomes" id="UP000051160">
    <property type="component" value="Unassembled WGS sequence"/>
</dbReference>
<dbReference type="InterPro" id="IPR009403">
    <property type="entry name" value="UPF0637"/>
</dbReference>
<accession>A0A0R1LUW5</accession>
<gene>
    <name evidence="1" type="ORF">FD04_GL002240</name>
</gene>
<dbReference type="PATRIC" id="fig|1423776.4.peg.2270"/>
<protein>
    <submittedName>
        <fullName evidence="1">Uncharacterized protein</fullName>
    </submittedName>
</protein>
<dbReference type="STRING" id="1423776.FD04_GL002240"/>
<reference evidence="1 2" key="1">
    <citation type="journal article" date="2015" name="Genome Announc.">
        <title>Expanding the biotechnology potential of lactobacilli through comparative genomics of 213 strains and associated genera.</title>
        <authorList>
            <person name="Sun Z."/>
            <person name="Harris H.M."/>
            <person name="McCann A."/>
            <person name="Guo C."/>
            <person name="Argimon S."/>
            <person name="Zhang W."/>
            <person name="Yang X."/>
            <person name="Jeffery I.B."/>
            <person name="Cooney J.C."/>
            <person name="Kagawa T.F."/>
            <person name="Liu W."/>
            <person name="Song Y."/>
            <person name="Salvetti E."/>
            <person name="Wrobel A."/>
            <person name="Rasinkangas P."/>
            <person name="Parkhill J."/>
            <person name="Rea M.C."/>
            <person name="O'Sullivan O."/>
            <person name="Ritari J."/>
            <person name="Douillard F.P."/>
            <person name="Paul Ross R."/>
            <person name="Yang R."/>
            <person name="Briner A.E."/>
            <person name="Felis G.E."/>
            <person name="de Vos W.M."/>
            <person name="Barrangou R."/>
            <person name="Klaenhammer T.R."/>
            <person name="Caufield P.W."/>
            <person name="Cui Y."/>
            <person name="Zhang H."/>
            <person name="O'Toole P.W."/>
        </authorList>
    </citation>
    <scope>NUCLEOTIDE SEQUENCE [LARGE SCALE GENOMIC DNA]</scope>
    <source>
        <strain evidence="1 2">DSM 19909</strain>
    </source>
</reference>
<name>A0A0R1LUW5_9LACO</name>
<dbReference type="AlphaFoldDB" id="A0A0R1LUW5"/>
<keyword evidence="2" id="KW-1185">Reference proteome</keyword>
<proteinExistence type="predicted"/>
<evidence type="ECO:0000313" key="2">
    <source>
        <dbReference type="Proteomes" id="UP000051160"/>
    </source>
</evidence>
<comment type="caution">
    <text evidence="1">The sequence shown here is derived from an EMBL/GenBank/DDBJ whole genome shotgun (WGS) entry which is preliminary data.</text>
</comment>
<dbReference type="EMBL" id="AZEE01000010">
    <property type="protein sequence ID" value="KRK99423.1"/>
    <property type="molecule type" value="Genomic_DNA"/>
</dbReference>
<evidence type="ECO:0000313" key="1">
    <source>
        <dbReference type="EMBL" id="KRK99423.1"/>
    </source>
</evidence>
<dbReference type="RefSeq" id="WP_054701785.1">
    <property type="nucleotide sequence ID" value="NZ_AZEE01000010.1"/>
</dbReference>